<evidence type="ECO:0000313" key="3">
    <source>
        <dbReference type="EMBL" id="MFC1854145.1"/>
    </source>
</evidence>
<comment type="caution">
    <text evidence="3">The sequence shown here is derived from an EMBL/GenBank/DDBJ whole genome shotgun (WGS) entry which is preliminary data.</text>
</comment>
<organism evidence="3 4">
    <name type="scientific">candidate division CSSED10-310 bacterium</name>
    <dbReference type="NCBI Taxonomy" id="2855610"/>
    <lineage>
        <taxon>Bacteria</taxon>
        <taxon>Bacteria division CSSED10-310</taxon>
    </lineage>
</organism>
<dbReference type="EMBL" id="JBHPBY010000737">
    <property type="protein sequence ID" value="MFC1854145.1"/>
    <property type="molecule type" value="Genomic_DNA"/>
</dbReference>
<dbReference type="Gene3D" id="2.40.160.50">
    <property type="entry name" value="membrane protein fhac: a member of the omp85/tpsb transporter family"/>
    <property type="match status" value="1"/>
</dbReference>
<feature type="signal peptide" evidence="1">
    <location>
        <begin position="1"/>
        <end position="27"/>
    </location>
</feature>
<proteinExistence type="predicted"/>
<dbReference type="Pfam" id="PF07244">
    <property type="entry name" value="POTRA"/>
    <property type="match status" value="1"/>
</dbReference>
<accession>A0ABV6Z6U1</accession>
<feature type="domain" description="POTRA" evidence="2">
    <location>
        <begin position="107"/>
        <end position="160"/>
    </location>
</feature>
<sequence>MVKYFRYILAPAVFIAFLLVHSFTIQAAEQIPALSTAAGNSFQTYTNRSVQSSKLTEQDRVDLSGHLEQKKPLISKIILKQDNIYPPCNGNAPSFPYSLVNTLHFMTSRHVLERELLLAEGDRFDAALLTETERNLRAFPYFQRVSVTAKENPTGNFDVSIHTIDAWTTKLFFAFRRTGGEMQGKIGMIEENLLGRGKYLATYFSSEPERESVHFYYNDPRLLGHYFSSQFLYISSSDLDRIRLKLIKPFISTLTTWAFEFNGERENGWHTHYDSGEEAFRFLPDHRVFNLIMAVAPSVSTSKVLRYSFGYRFLDDRFGIGNRPLEHHPSFSNSLYSGIFGALDYKKIDFVKEYNLDTYNRDEDFNVGNQFSFEIGYAPLILGSSANALFLQAEFRNGISFKKGHLLLGSAHVDVRFQERRFENCQSKFEIHHYYRIQERVTLWNHVTGTFLYEADPQNQFILGGDSGLQGYALHYFTGNKGLLFNSETRILLFNDVLKLFTVGGVLFCDAGNAWPEKEPLNLSELHYDVGLGIRVTFPRSSSSNIIKVVYSYAF</sequence>
<evidence type="ECO:0000313" key="4">
    <source>
        <dbReference type="Proteomes" id="UP001594351"/>
    </source>
</evidence>
<name>A0ABV6Z6U1_UNCC1</name>
<protein>
    <submittedName>
        <fullName evidence="3">POTRA domain-containing protein</fullName>
    </submittedName>
</protein>
<keyword evidence="4" id="KW-1185">Reference proteome</keyword>
<evidence type="ECO:0000259" key="2">
    <source>
        <dbReference type="Pfam" id="PF07244"/>
    </source>
</evidence>
<gene>
    <name evidence="3" type="ORF">ACFL27_28510</name>
</gene>
<feature type="non-terminal residue" evidence="3">
    <location>
        <position position="555"/>
    </location>
</feature>
<dbReference type="Gene3D" id="3.10.20.310">
    <property type="entry name" value="membrane protein fhac"/>
    <property type="match status" value="1"/>
</dbReference>
<feature type="chain" id="PRO_5046240952" evidence="1">
    <location>
        <begin position="28"/>
        <end position="555"/>
    </location>
</feature>
<keyword evidence="1" id="KW-0732">Signal</keyword>
<dbReference type="InterPro" id="IPR010827">
    <property type="entry name" value="BamA/TamA_POTRA"/>
</dbReference>
<dbReference type="Proteomes" id="UP001594351">
    <property type="component" value="Unassembled WGS sequence"/>
</dbReference>
<reference evidence="3 4" key="1">
    <citation type="submission" date="2024-09" db="EMBL/GenBank/DDBJ databases">
        <title>Laminarin stimulates single cell rates of sulfate reduction while oxygen inhibits transcriptomic activity in coastal marine sediment.</title>
        <authorList>
            <person name="Lindsay M."/>
            <person name="Orcutt B."/>
            <person name="Emerson D."/>
            <person name="Stepanauskas R."/>
            <person name="D'Angelo T."/>
        </authorList>
    </citation>
    <scope>NUCLEOTIDE SEQUENCE [LARGE SCALE GENOMIC DNA]</scope>
    <source>
        <strain evidence="3">SAG AM-311-K15</strain>
    </source>
</reference>
<evidence type="ECO:0000256" key="1">
    <source>
        <dbReference type="SAM" id="SignalP"/>
    </source>
</evidence>